<organism evidence="1 2">
    <name type="scientific">Phytophthora fragariae</name>
    <dbReference type="NCBI Taxonomy" id="53985"/>
    <lineage>
        <taxon>Eukaryota</taxon>
        <taxon>Sar</taxon>
        <taxon>Stramenopiles</taxon>
        <taxon>Oomycota</taxon>
        <taxon>Peronosporomycetes</taxon>
        <taxon>Peronosporales</taxon>
        <taxon>Peronosporaceae</taxon>
        <taxon>Phytophthora</taxon>
    </lineage>
</organism>
<proteinExistence type="predicted"/>
<name>A0A6A3MCK5_9STRA</name>
<dbReference type="Proteomes" id="UP000460718">
    <property type="component" value="Unassembled WGS sequence"/>
</dbReference>
<dbReference type="EMBL" id="QXFW01000086">
    <property type="protein sequence ID" value="KAE9025933.1"/>
    <property type="molecule type" value="Genomic_DNA"/>
</dbReference>
<protein>
    <submittedName>
        <fullName evidence="1">Uncharacterized protein</fullName>
    </submittedName>
</protein>
<gene>
    <name evidence="1" type="ORF">PF011_g2792</name>
</gene>
<comment type="caution">
    <text evidence="1">The sequence shown here is derived from an EMBL/GenBank/DDBJ whole genome shotgun (WGS) entry which is preliminary data.</text>
</comment>
<dbReference type="AlphaFoldDB" id="A0A6A3MCK5"/>
<reference evidence="1 2" key="1">
    <citation type="submission" date="2018-09" db="EMBL/GenBank/DDBJ databases">
        <title>Genomic investigation of the strawberry pathogen Phytophthora fragariae indicates pathogenicity is determined by transcriptional variation in three key races.</title>
        <authorList>
            <person name="Adams T.M."/>
            <person name="Armitage A.D."/>
            <person name="Sobczyk M.K."/>
            <person name="Bates H.J."/>
            <person name="Dunwell J.M."/>
            <person name="Nellist C.F."/>
            <person name="Harrison R.J."/>
        </authorList>
    </citation>
    <scope>NUCLEOTIDE SEQUENCE [LARGE SCALE GENOMIC DNA]</scope>
    <source>
        <strain evidence="1 2">SCRP245</strain>
    </source>
</reference>
<accession>A0A6A3MCK5</accession>
<evidence type="ECO:0000313" key="1">
    <source>
        <dbReference type="EMBL" id="KAE9025933.1"/>
    </source>
</evidence>
<evidence type="ECO:0000313" key="2">
    <source>
        <dbReference type="Proteomes" id="UP000460718"/>
    </source>
</evidence>
<sequence>MDELLQSEVSSVCASRHSDFGIAETKLKIESADCEAITDETTTSSPRLLRWTVKKPGITTPPTSDDYTQWTVEQLRKECTSRKLRVSRMTPTEERIIKLVAFDGYQLSLIAQLVESAPLSKARESVTRQQLDAGETHANASGRITELDPSVIVTHTAAELYGIWWAVLLKYHRALTNFTKSGEHDDDSLSYCSGSLDALYLRECLELKHDLTSFVKKKMKMETISAVNGISAKQLDDSASTVDSILKMHKLIEHVDNRIEALKTKGICDAALERSANTYRNKLLAMDAALCKET</sequence>